<evidence type="ECO:0000313" key="3">
    <source>
        <dbReference type="EMBL" id="KAK6292705.1"/>
    </source>
</evidence>
<dbReference type="InterPro" id="IPR051099">
    <property type="entry name" value="AGR/TXD"/>
</dbReference>
<dbReference type="Pfam" id="PF13899">
    <property type="entry name" value="Thioredoxin_7"/>
    <property type="match status" value="1"/>
</dbReference>
<reference evidence="3 4" key="1">
    <citation type="submission" date="2021-04" db="EMBL/GenBank/DDBJ databases">
        <authorList>
            <person name="De Guttry C."/>
            <person name="Zahm M."/>
            <person name="Klopp C."/>
            <person name="Cabau C."/>
            <person name="Louis A."/>
            <person name="Berthelot C."/>
            <person name="Parey E."/>
            <person name="Roest Crollius H."/>
            <person name="Montfort J."/>
            <person name="Robinson-Rechavi M."/>
            <person name="Bucao C."/>
            <person name="Bouchez O."/>
            <person name="Gislard M."/>
            <person name="Lluch J."/>
            <person name="Milhes M."/>
            <person name="Lampietro C."/>
            <person name="Lopez Roques C."/>
            <person name="Donnadieu C."/>
            <person name="Braasch I."/>
            <person name="Desvignes T."/>
            <person name="Postlethwait J."/>
            <person name="Bobe J."/>
            <person name="Wedekind C."/>
            <person name="Guiguen Y."/>
        </authorList>
    </citation>
    <scope>NUCLEOTIDE SEQUENCE [LARGE SCALE GENOMIC DNA]</scope>
    <source>
        <strain evidence="3">Cs_M1</strain>
        <tissue evidence="3">Blood</tissue>
    </source>
</reference>
<keyword evidence="1" id="KW-0732">Signal</keyword>
<dbReference type="CDD" id="cd02960">
    <property type="entry name" value="AGR"/>
    <property type="match status" value="1"/>
</dbReference>
<dbReference type="PANTHER" id="PTHR15337:SF5">
    <property type="entry name" value="ANTERIOR GRADIENT PROTEIN 3"/>
    <property type="match status" value="1"/>
</dbReference>
<dbReference type="GO" id="GO:0005783">
    <property type="term" value="C:endoplasmic reticulum"/>
    <property type="evidence" value="ECO:0007669"/>
    <property type="project" value="TreeGrafter"/>
</dbReference>
<evidence type="ECO:0000313" key="4">
    <source>
        <dbReference type="Proteomes" id="UP001356427"/>
    </source>
</evidence>
<comment type="caution">
    <text evidence="3">The sequence shown here is derived from an EMBL/GenBank/DDBJ whole genome shotgun (WGS) entry which is preliminary data.</text>
</comment>
<name>A0AAN8KUZ9_9TELE</name>
<sequence length="181" mass="20703">MKKLASAEGIVVEIELMNNMYRWSLFALLFVTCMEVSIQKKTKQGPQTLSRGWGDDITWAQTYEEALTTMTESKKPLMVIHHMEDCPHSQALKKAFAADKAIQELAQEDFVMLNVMHETTDTNLAPDGHYVPRIIFVDPSMTVRADLVGKYGNRMYTYEPSDVPYLAENMKKAKRLLHTEL</sequence>
<dbReference type="Proteomes" id="UP001356427">
    <property type="component" value="Unassembled WGS sequence"/>
</dbReference>
<gene>
    <name evidence="3" type="ORF">J4Q44_G00372900</name>
</gene>
<dbReference type="SUPFAM" id="SSF52833">
    <property type="entry name" value="Thioredoxin-like"/>
    <property type="match status" value="1"/>
</dbReference>
<dbReference type="InterPro" id="IPR036249">
    <property type="entry name" value="Thioredoxin-like_sf"/>
</dbReference>
<evidence type="ECO:0008006" key="5">
    <source>
        <dbReference type="Google" id="ProtNLM"/>
    </source>
</evidence>
<evidence type="ECO:0000256" key="1">
    <source>
        <dbReference type="ARBA" id="ARBA00022729"/>
    </source>
</evidence>
<dbReference type="FunFam" id="3.40.30.10:FF:000036">
    <property type="entry name" value="anterior gradient protein 2 homolog"/>
    <property type="match status" value="1"/>
</dbReference>
<evidence type="ECO:0000256" key="2">
    <source>
        <dbReference type="ARBA" id="ARBA00038124"/>
    </source>
</evidence>
<proteinExistence type="inferred from homology"/>
<dbReference type="AlphaFoldDB" id="A0AAN8KUZ9"/>
<dbReference type="EMBL" id="JAGTTL010000038">
    <property type="protein sequence ID" value="KAK6292705.1"/>
    <property type="molecule type" value="Genomic_DNA"/>
</dbReference>
<dbReference type="PANTHER" id="PTHR15337">
    <property type="entry name" value="ANTERIOR GRADIENT PROTEIN-RELATED"/>
    <property type="match status" value="1"/>
</dbReference>
<dbReference type="Gene3D" id="3.40.30.10">
    <property type="entry name" value="Glutaredoxin"/>
    <property type="match status" value="1"/>
</dbReference>
<accession>A0AAN8KUZ9</accession>
<organism evidence="3 4">
    <name type="scientific">Coregonus suidteri</name>
    <dbReference type="NCBI Taxonomy" id="861788"/>
    <lineage>
        <taxon>Eukaryota</taxon>
        <taxon>Metazoa</taxon>
        <taxon>Chordata</taxon>
        <taxon>Craniata</taxon>
        <taxon>Vertebrata</taxon>
        <taxon>Euteleostomi</taxon>
        <taxon>Actinopterygii</taxon>
        <taxon>Neopterygii</taxon>
        <taxon>Teleostei</taxon>
        <taxon>Protacanthopterygii</taxon>
        <taxon>Salmoniformes</taxon>
        <taxon>Salmonidae</taxon>
        <taxon>Coregoninae</taxon>
        <taxon>Coregonus</taxon>
    </lineage>
</organism>
<keyword evidence="4" id="KW-1185">Reference proteome</keyword>
<comment type="similarity">
    <text evidence="2">Belongs to the AGR family.</text>
</comment>
<protein>
    <recommendedName>
        <fullName evidence="5">Anterior gradient protein 3</fullName>
    </recommendedName>
</protein>